<dbReference type="EMBL" id="MWWU01000002">
    <property type="protein sequence ID" value="OZG56056.1"/>
    <property type="molecule type" value="Genomic_DNA"/>
</dbReference>
<keyword evidence="1" id="KW-0812">Transmembrane</keyword>
<evidence type="ECO:0000313" key="2">
    <source>
        <dbReference type="EMBL" id="OZG56056.1"/>
    </source>
</evidence>
<organism evidence="2 3">
    <name type="scientific">Aeriscardovia aeriphila</name>
    <dbReference type="NCBI Taxonomy" id="218139"/>
    <lineage>
        <taxon>Bacteria</taxon>
        <taxon>Bacillati</taxon>
        <taxon>Actinomycetota</taxon>
        <taxon>Actinomycetes</taxon>
        <taxon>Bifidobacteriales</taxon>
        <taxon>Bifidobacteriaceae</taxon>
        <taxon>Aeriscardovia</taxon>
    </lineage>
</organism>
<sequence length="36" mass="3940">MKDNLITIIAAIITAIPGTGALILNIIQYRDSKKKK</sequence>
<evidence type="ECO:0000256" key="1">
    <source>
        <dbReference type="SAM" id="Phobius"/>
    </source>
</evidence>
<protein>
    <submittedName>
        <fullName evidence="2">Uncharacterized protein</fullName>
    </submittedName>
</protein>
<gene>
    <name evidence="2" type="ORF">AEAE_0544</name>
</gene>
<dbReference type="Proteomes" id="UP000228976">
    <property type="component" value="Unassembled WGS sequence"/>
</dbReference>
<keyword evidence="1" id="KW-0472">Membrane</keyword>
<feature type="transmembrane region" description="Helical" evidence="1">
    <location>
        <begin position="6"/>
        <end position="27"/>
    </location>
</feature>
<reference evidence="2 3" key="1">
    <citation type="journal article" date="2017" name="BMC Genomics">
        <title>Comparative genomic and phylogenomic analyses of the Bifidobacteriaceae family.</title>
        <authorList>
            <person name="Lugli G.A."/>
            <person name="Milani C."/>
            <person name="Turroni F."/>
            <person name="Duranti S."/>
            <person name="Mancabelli L."/>
            <person name="Mangifesta M."/>
            <person name="Ferrario C."/>
            <person name="Modesto M."/>
            <person name="Mattarelli P."/>
            <person name="Jiri K."/>
            <person name="van Sinderen D."/>
            <person name="Ventura M."/>
        </authorList>
    </citation>
    <scope>NUCLEOTIDE SEQUENCE [LARGE SCALE GENOMIC DNA]</scope>
    <source>
        <strain evidence="2 3">LMG 21773</strain>
    </source>
</reference>
<comment type="caution">
    <text evidence="2">The sequence shown here is derived from an EMBL/GenBank/DDBJ whole genome shotgun (WGS) entry which is preliminary data.</text>
</comment>
<dbReference type="AlphaFoldDB" id="A0A261FAX2"/>
<evidence type="ECO:0000313" key="3">
    <source>
        <dbReference type="Proteomes" id="UP000228976"/>
    </source>
</evidence>
<keyword evidence="1" id="KW-1133">Transmembrane helix</keyword>
<proteinExistence type="predicted"/>
<name>A0A261FAX2_9BIFI</name>
<keyword evidence="3" id="KW-1185">Reference proteome</keyword>
<accession>A0A261FAX2</accession>